<dbReference type="EMBL" id="CM010722">
    <property type="protein sequence ID" value="RZC72596.1"/>
    <property type="molecule type" value="Genomic_DNA"/>
</dbReference>
<dbReference type="Proteomes" id="UP000316621">
    <property type="component" value="Chromosome 8"/>
</dbReference>
<name>A0A4Y7KIA1_PAPSO</name>
<evidence type="ECO:0000313" key="1">
    <source>
        <dbReference type="EMBL" id="RZC72596.1"/>
    </source>
</evidence>
<evidence type="ECO:0000313" key="2">
    <source>
        <dbReference type="Proteomes" id="UP000316621"/>
    </source>
</evidence>
<organism evidence="1 2">
    <name type="scientific">Papaver somniferum</name>
    <name type="common">Opium poppy</name>
    <dbReference type="NCBI Taxonomy" id="3469"/>
    <lineage>
        <taxon>Eukaryota</taxon>
        <taxon>Viridiplantae</taxon>
        <taxon>Streptophyta</taxon>
        <taxon>Embryophyta</taxon>
        <taxon>Tracheophyta</taxon>
        <taxon>Spermatophyta</taxon>
        <taxon>Magnoliopsida</taxon>
        <taxon>Ranunculales</taxon>
        <taxon>Papaveraceae</taxon>
        <taxon>Papaveroideae</taxon>
        <taxon>Papaver</taxon>
    </lineage>
</organism>
<proteinExistence type="predicted"/>
<sequence>MYRQCLVHYPLLTVSQVNLSRCFSGDEVKFEEMSSVWWRLPEDIQIDLSMSTPNSDSEPPFQTLNSSAYERKPTEFKHCRFASSAKRVAMAEHGFQSPAVY</sequence>
<gene>
    <name evidence="1" type="ORF">C5167_048071</name>
</gene>
<reference evidence="1 2" key="1">
    <citation type="journal article" date="2018" name="Science">
        <title>The opium poppy genome and morphinan production.</title>
        <authorList>
            <person name="Guo L."/>
            <person name="Winzer T."/>
            <person name="Yang X."/>
            <person name="Li Y."/>
            <person name="Ning Z."/>
            <person name="He Z."/>
            <person name="Teodor R."/>
            <person name="Lu Y."/>
            <person name="Bowser T.A."/>
            <person name="Graham I.A."/>
            <person name="Ye K."/>
        </authorList>
    </citation>
    <scope>NUCLEOTIDE SEQUENCE [LARGE SCALE GENOMIC DNA]</scope>
    <source>
        <strain evidence="2">cv. HN1</strain>
        <tissue evidence="1">Leaves</tissue>
    </source>
</reference>
<dbReference type="Gramene" id="RZC72596">
    <property type="protein sequence ID" value="RZC72596"/>
    <property type="gene ID" value="C5167_048071"/>
</dbReference>
<accession>A0A4Y7KIA1</accession>
<keyword evidence="2" id="KW-1185">Reference proteome</keyword>
<protein>
    <submittedName>
        <fullName evidence="1">Uncharacterized protein</fullName>
    </submittedName>
</protein>
<dbReference type="AlphaFoldDB" id="A0A4Y7KIA1"/>